<feature type="region of interest" description="Disordered" evidence="9">
    <location>
        <begin position="112"/>
        <end position="134"/>
    </location>
</feature>
<evidence type="ECO:0000259" key="12">
    <source>
        <dbReference type="Pfam" id="PF24810"/>
    </source>
</evidence>
<evidence type="ECO:0000256" key="9">
    <source>
        <dbReference type="SAM" id="MobiDB-lite"/>
    </source>
</evidence>
<dbReference type="InterPro" id="IPR002300">
    <property type="entry name" value="aa-tRNA-synth_Ia"/>
</dbReference>
<dbReference type="NCBIfam" id="TIGR00395">
    <property type="entry name" value="leuS_arch"/>
    <property type="match status" value="1"/>
</dbReference>
<dbReference type="FunFam" id="3.90.740.10:FF:000001">
    <property type="entry name" value="Leucine--tRNA ligase, cytoplasmic"/>
    <property type="match status" value="1"/>
</dbReference>
<dbReference type="PANTHER" id="PTHR45794">
    <property type="entry name" value="LEUCYL-TRNA SYNTHETASE"/>
    <property type="match status" value="1"/>
</dbReference>
<dbReference type="SUPFAM" id="SSF50677">
    <property type="entry name" value="ValRS/IleRS/LeuRS editing domain"/>
    <property type="match status" value="1"/>
</dbReference>
<dbReference type="InterPro" id="IPR055416">
    <property type="entry name" value="RBD_LARS1"/>
</dbReference>
<evidence type="ECO:0000259" key="11">
    <source>
        <dbReference type="Pfam" id="PF08264"/>
    </source>
</evidence>
<evidence type="ECO:0000256" key="8">
    <source>
        <dbReference type="ARBA" id="ARBA00030520"/>
    </source>
</evidence>
<dbReference type="EC" id="6.1.1.4" evidence="2"/>
<protein>
    <recommendedName>
        <fullName evidence="2">leucine--tRNA ligase</fullName>
        <ecNumber evidence="2">6.1.1.4</ecNumber>
    </recommendedName>
    <alternativeName>
        <fullName evidence="8">Leucyl-tRNA synthetase</fullName>
    </alternativeName>
</protein>
<dbReference type="SUPFAM" id="SSF47323">
    <property type="entry name" value="Anticodon-binding domain of a subclass of class I aminoacyl-tRNA synthetases"/>
    <property type="match status" value="1"/>
</dbReference>
<dbReference type="NCBIfam" id="NF008957">
    <property type="entry name" value="PRK12300.1"/>
    <property type="match status" value="1"/>
</dbReference>
<reference evidence="13" key="1">
    <citation type="submission" date="2018-10" db="EMBL/GenBank/DDBJ databases">
        <title>Transcriptome assembly of Aceria tosichella (Wheat curl mite) Type 2.</title>
        <authorList>
            <person name="Scully E.D."/>
            <person name="Geib S.M."/>
            <person name="Palmer N.A."/>
            <person name="Gupta A.K."/>
            <person name="Sarath G."/>
            <person name="Tatineni S."/>
        </authorList>
    </citation>
    <scope>NUCLEOTIDE SEQUENCE</scope>
    <source>
        <strain evidence="13">LincolnNE</strain>
    </source>
</reference>
<dbReference type="SUPFAM" id="SSF52374">
    <property type="entry name" value="Nucleotidylyl transferase"/>
    <property type="match status" value="1"/>
</dbReference>
<keyword evidence="5" id="KW-0067">ATP-binding</keyword>
<feature type="domain" description="Leucine--tRNA ligase RagD-binding" evidence="12">
    <location>
        <begin position="968"/>
        <end position="1040"/>
    </location>
</feature>
<dbReference type="Gene3D" id="1.10.730.10">
    <property type="entry name" value="Isoleucyl-tRNA Synthetase, Domain 1"/>
    <property type="match status" value="1"/>
</dbReference>
<sequence length="1093" mass="125237">MASVVTQRKSNEKLTEYRRMETEVQTKWKKERIFEVDAPDDTSQEKYFATFPYPYMNGKLHLGHSFSISKVEFAIAYQRLLGKKCLFPLGFHCTGMPILACADKLKREIELYGNPPKFPKQDELPEDGQGDEKKQDIDELMAKDRSKAKKSKAQSKAGTAKYQWEIMRENIKLSDEESNGLSEIEINERLDKEIARFVDPAHWFNHFPHEAMRDLDLFGLGIDWRRTFVTTDVNPFYDSFVRWQFLQLEKKNKIKFGKRYSIYSPKDGQPCMDHDRATGEGVQPQEYTLIKIRMLAKPATLESVTGDSSVYLLAATLRPETMYGQTNLWLKPDMKYIAFKMINDEIGVCSKRAARNMSYQDLVPKSGEIEILAEFDGQDLFGQPLESPLAYNKVIYALPMLTIKDDKGTGVVTSVPSDSPDDWIALQDLKNKPALRQKYNIKDEMVLPYDAIPIIDVADFGELSAVKVCKDLKIQSQNDRDKLAEAKELVYLKGFYDGKMLVPEYKGKKVNEVRKPIQKLLIDTKQAILYMEPEKQVMSRSGDECVVALCDQWYLDYGDEAWKSQVREALKRMETYTEETRTKFETTIEWLHGYACSRTYGLGTKLPWDEKWLIESLSDSTIYMAYYTIAHFLQGGQLVGGNTSSPLGIKPSQMTPEVWDYIFFGDETGLKGCSIAMETLKKLRGEFTYWYPLDLRSSGKDLIPNHLTFSLYNHCAIWDKEPENWPKSMRANGHLQLNGQKMSKSTGNFLTLQGAIELYGADAVRYALADAGDGIDDANFVDNQAETGLLKLFNFYRWCEESLETMATMRSGPISSFADRTFDNAMNKLIIGTKEQYDKMMFREALRCSFFEYQELRTKYKEMCGESGPHGALIKKFIETQAIIFSPICSHLAQKMWELLGNEGFIANTRWPTVEKFDEDLHRSYQYLTDVVHEFRVKLRVYLTPPKPKKGQNSPTAAPVANKAVIYVAKNFPPWQATICQVLHDLFIEHNGQYPDNKIIASELAKRDSLKRHMKKAMPFAESRKQVILKLGDEAFNLTLPFDEAAVLGENLSYIKSSLNDLQDIEIRDAESSEDPKILEDCCPSAPIIVFSQ</sequence>
<dbReference type="PANTHER" id="PTHR45794:SF1">
    <property type="entry name" value="LEUCINE--TRNA LIGASE, CYTOPLASMIC"/>
    <property type="match status" value="1"/>
</dbReference>
<evidence type="ECO:0000256" key="5">
    <source>
        <dbReference type="ARBA" id="ARBA00022840"/>
    </source>
</evidence>
<keyword evidence="6" id="KW-0648">Protein biosynthesis</keyword>
<dbReference type="InterPro" id="IPR009080">
    <property type="entry name" value="tRNAsynth_Ia_anticodon-bd"/>
</dbReference>
<dbReference type="Gene3D" id="3.90.740.10">
    <property type="entry name" value="Valyl/Leucyl/Isoleucyl-tRNA synthetase, editing domain"/>
    <property type="match status" value="1"/>
</dbReference>
<evidence type="ECO:0000256" key="1">
    <source>
        <dbReference type="ARBA" id="ARBA00005594"/>
    </source>
</evidence>
<dbReference type="GO" id="GO:0002161">
    <property type="term" value="F:aminoacyl-tRNA deacylase activity"/>
    <property type="evidence" value="ECO:0007669"/>
    <property type="project" value="InterPro"/>
</dbReference>
<dbReference type="InterPro" id="IPR004493">
    <property type="entry name" value="Leu-tRNA-synth_Ia_arc/euk"/>
</dbReference>
<evidence type="ECO:0000256" key="7">
    <source>
        <dbReference type="ARBA" id="ARBA00023146"/>
    </source>
</evidence>
<organism evidence="13">
    <name type="scientific">Aceria tosichella</name>
    <name type="common">wheat curl mite</name>
    <dbReference type="NCBI Taxonomy" id="561515"/>
    <lineage>
        <taxon>Eukaryota</taxon>
        <taxon>Metazoa</taxon>
        <taxon>Ecdysozoa</taxon>
        <taxon>Arthropoda</taxon>
        <taxon>Chelicerata</taxon>
        <taxon>Arachnida</taxon>
        <taxon>Acari</taxon>
        <taxon>Acariformes</taxon>
        <taxon>Trombidiformes</taxon>
        <taxon>Prostigmata</taxon>
        <taxon>Eupodina</taxon>
        <taxon>Eriophyoidea</taxon>
        <taxon>Eriophyidae</taxon>
        <taxon>Eriophyinae</taxon>
        <taxon>Aceriini</taxon>
        <taxon>Aceria</taxon>
    </lineage>
</organism>
<proteinExistence type="inferred from homology"/>
<dbReference type="Pfam" id="PF24810">
    <property type="entry name" value="RBD_LARS1"/>
    <property type="match status" value="1"/>
</dbReference>
<feature type="domain" description="Methionyl/Valyl/Leucyl/Isoleucyl-tRNA synthetase anticodon-binding" evidence="11">
    <location>
        <begin position="819"/>
        <end position="937"/>
    </location>
</feature>
<dbReference type="Pfam" id="PF00133">
    <property type="entry name" value="tRNA-synt_1"/>
    <property type="match status" value="2"/>
</dbReference>
<evidence type="ECO:0000256" key="6">
    <source>
        <dbReference type="ARBA" id="ARBA00022917"/>
    </source>
</evidence>
<evidence type="ECO:0000256" key="2">
    <source>
        <dbReference type="ARBA" id="ARBA00013164"/>
    </source>
</evidence>
<dbReference type="GO" id="GO:0005524">
    <property type="term" value="F:ATP binding"/>
    <property type="evidence" value="ECO:0007669"/>
    <property type="project" value="UniProtKB-KW"/>
</dbReference>
<dbReference type="Pfam" id="PF08264">
    <property type="entry name" value="Anticodon_1"/>
    <property type="match status" value="1"/>
</dbReference>
<keyword evidence="3 13" id="KW-0436">Ligase</keyword>
<name>A0A6G1SPP9_9ACAR</name>
<evidence type="ECO:0000259" key="10">
    <source>
        <dbReference type="Pfam" id="PF00133"/>
    </source>
</evidence>
<dbReference type="InterPro" id="IPR014729">
    <property type="entry name" value="Rossmann-like_a/b/a_fold"/>
</dbReference>
<accession>A0A6G1SPP9</accession>
<evidence type="ECO:0000313" key="13">
    <source>
        <dbReference type="EMBL" id="MDE52504.1"/>
    </source>
</evidence>
<evidence type="ECO:0000256" key="3">
    <source>
        <dbReference type="ARBA" id="ARBA00022598"/>
    </source>
</evidence>
<dbReference type="InterPro" id="IPR013155">
    <property type="entry name" value="M/V/L/I-tRNA-synth_anticd-bd"/>
</dbReference>
<keyword evidence="7" id="KW-0030">Aminoacyl-tRNA synthetase</keyword>
<evidence type="ECO:0000256" key="4">
    <source>
        <dbReference type="ARBA" id="ARBA00022741"/>
    </source>
</evidence>
<keyword evidence="4" id="KW-0547">Nucleotide-binding</keyword>
<dbReference type="AlphaFoldDB" id="A0A6G1SPP9"/>
<dbReference type="GO" id="GO:0004823">
    <property type="term" value="F:leucine-tRNA ligase activity"/>
    <property type="evidence" value="ECO:0007669"/>
    <property type="project" value="UniProtKB-EC"/>
</dbReference>
<dbReference type="InterPro" id="IPR009008">
    <property type="entry name" value="Val/Leu/Ile-tRNA-synth_edit"/>
</dbReference>
<gene>
    <name evidence="13" type="primary">LARS</name>
    <name evidence="13" type="ORF">g.19869</name>
</gene>
<comment type="similarity">
    <text evidence="1">Belongs to the class-I aminoacyl-tRNA synthetase family.</text>
</comment>
<dbReference type="Gene3D" id="3.40.50.620">
    <property type="entry name" value="HUPs"/>
    <property type="match status" value="1"/>
</dbReference>
<feature type="domain" description="Aminoacyl-tRNA synthetase class Ia" evidence="10">
    <location>
        <begin position="24"/>
        <end position="103"/>
    </location>
</feature>
<feature type="domain" description="Aminoacyl-tRNA synthetase class Ia" evidence="10">
    <location>
        <begin position="202"/>
        <end position="778"/>
    </location>
</feature>
<dbReference type="EMBL" id="GGYP01007733">
    <property type="protein sequence ID" value="MDE52504.1"/>
    <property type="molecule type" value="Transcribed_RNA"/>
</dbReference>
<dbReference type="GO" id="GO:0006429">
    <property type="term" value="P:leucyl-tRNA aminoacylation"/>
    <property type="evidence" value="ECO:0007669"/>
    <property type="project" value="InterPro"/>
</dbReference>